<evidence type="ECO:0000313" key="2">
    <source>
        <dbReference type="EMBL" id="KAH3725511.1"/>
    </source>
</evidence>
<dbReference type="AlphaFoldDB" id="A0A9D4CJT3"/>
<protein>
    <submittedName>
        <fullName evidence="2">Uncharacterized protein</fullName>
    </submittedName>
</protein>
<comment type="caution">
    <text evidence="2">The sequence shown here is derived from an EMBL/GenBank/DDBJ whole genome shotgun (WGS) entry which is preliminary data.</text>
</comment>
<evidence type="ECO:0000313" key="3">
    <source>
        <dbReference type="Proteomes" id="UP000828390"/>
    </source>
</evidence>
<feature type="region of interest" description="Disordered" evidence="1">
    <location>
        <begin position="127"/>
        <end position="164"/>
    </location>
</feature>
<proteinExistence type="predicted"/>
<sequence>MISLQRQMDSAITLRLVHDLSPDSEENYTDEDEESLAVQRESFLISCLAQAAINNNNSISHLSQTTCDRFCHKTENITESFTRFEWKQHQFERINNHINEQHLYKTLEEPIANINLVNNNYLQSPEVDCDSSDKENVRPASPPSCRGTVSTFKSSRRPRKLPDIPKLNVQATSVPLRPKVELQQPMSCGRIATSTLKEGAKS</sequence>
<evidence type="ECO:0000256" key="1">
    <source>
        <dbReference type="SAM" id="MobiDB-lite"/>
    </source>
</evidence>
<reference evidence="2" key="2">
    <citation type="submission" date="2020-11" db="EMBL/GenBank/DDBJ databases">
        <authorList>
            <person name="McCartney M.A."/>
            <person name="Auch B."/>
            <person name="Kono T."/>
            <person name="Mallez S."/>
            <person name="Becker A."/>
            <person name="Gohl D.M."/>
            <person name="Silverstein K.A.T."/>
            <person name="Koren S."/>
            <person name="Bechman K.B."/>
            <person name="Herman A."/>
            <person name="Abrahante J.E."/>
            <person name="Garbe J."/>
        </authorList>
    </citation>
    <scope>NUCLEOTIDE SEQUENCE</scope>
    <source>
        <strain evidence="2">Duluth1</strain>
        <tissue evidence="2">Whole animal</tissue>
    </source>
</reference>
<name>A0A9D4CJT3_DREPO</name>
<accession>A0A9D4CJT3</accession>
<gene>
    <name evidence="2" type="ORF">DPMN_051355</name>
</gene>
<dbReference type="Proteomes" id="UP000828390">
    <property type="component" value="Unassembled WGS sequence"/>
</dbReference>
<organism evidence="2 3">
    <name type="scientific">Dreissena polymorpha</name>
    <name type="common">Zebra mussel</name>
    <name type="synonym">Mytilus polymorpha</name>
    <dbReference type="NCBI Taxonomy" id="45954"/>
    <lineage>
        <taxon>Eukaryota</taxon>
        <taxon>Metazoa</taxon>
        <taxon>Spiralia</taxon>
        <taxon>Lophotrochozoa</taxon>
        <taxon>Mollusca</taxon>
        <taxon>Bivalvia</taxon>
        <taxon>Autobranchia</taxon>
        <taxon>Heteroconchia</taxon>
        <taxon>Euheterodonta</taxon>
        <taxon>Imparidentia</taxon>
        <taxon>Neoheterodontei</taxon>
        <taxon>Myida</taxon>
        <taxon>Dreissenoidea</taxon>
        <taxon>Dreissenidae</taxon>
        <taxon>Dreissena</taxon>
    </lineage>
</organism>
<dbReference type="EMBL" id="JAIWYP010000012">
    <property type="protein sequence ID" value="KAH3725511.1"/>
    <property type="molecule type" value="Genomic_DNA"/>
</dbReference>
<reference evidence="2" key="1">
    <citation type="journal article" date="2019" name="bioRxiv">
        <title>The Genome of the Zebra Mussel, Dreissena polymorpha: A Resource for Invasive Species Research.</title>
        <authorList>
            <person name="McCartney M.A."/>
            <person name="Auch B."/>
            <person name="Kono T."/>
            <person name="Mallez S."/>
            <person name="Zhang Y."/>
            <person name="Obille A."/>
            <person name="Becker A."/>
            <person name="Abrahante J.E."/>
            <person name="Garbe J."/>
            <person name="Badalamenti J.P."/>
            <person name="Herman A."/>
            <person name="Mangelson H."/>
            <person name="Liachko I."/>
            <person name="Sullivan S."/>
            <person name="Sone E.D."/>
            <person name="Koren S."/>
            <person name="Silverstein K.A.T."/>
            <person name="Beckman K.B."/>
            <person name="Gohl D.M."/>
        </authorList>
    </citation>
    <scope>NUCLEOTIDE SEQUENCE</scope>
    <source>
        <strain evidence="2">Duluth1</strain>
        <tissue evidence="2">Whole animal</tissue>
    </source>
</reference>
<keyword evidence="3" id="KW-1185">Reference proteome</keyword>